<name>A0A397GJZ2_9GLOM</name>
<dbReference type="GO" id="GO:0033617">
    <property type="term" value="P:mitochondrial respiratory chain complex IV assembly"/>
    <property type="evidence" value="ECO:0007669"/>
    <property type="project" value="InterPro"/>
</dbReference>
<dbReference type="STRING" id="1348612.A0A397GJZ2"/>
<keyword evidence="1" id="KW-1133">Transmembrane helix</keyword>
<evidence type="ECO:0000256" key="1">
    <source>
        <dbReference type="SAM" id="Phobius"/>
    </source>
</evidence>
<keyword evidence="1" id="KW-0472">Membrane</keyword>
<evidence type="ECO:0000313" key="2">
    <source>
        <dbReference type="EMBL" id="RHZ51265.1"/>
    </source>
</evidence>
<dbReference type="GO" id="GO:0005743">
    <property type="term" value="C:mitochondrial inner membrane"/>
    <property type="evidence" value="ECO:0007669"/>
    <property type="project" value="TreeGrafter"/>
</dbReference>
<dbReference type="Proteomes" id="UP000266861">
    <property type="component" value="Unassembled WGS sequence"/>
</dbReference>
<dbReference type="EMBL" id="PQFF01000420">
    <property type="protein sequence ID" value="RHZ51265.1"/>
    <property type="molecule type" value="Genomic_DNA"/>
</dbReference>
<keyword evidence="1" id="KW-0812">Transmembrane</keyword>
<evidence type="ECO:0000313" key="3">
    <source>
        <dbReference type="Proteomes" id="UP000266861"/>
    </source>
</evidence>
<dbReference type="AlphaFoldDB" id="A0A397GJZ2"/>
<sequence>MRPFLYNYLSARFSTVITTDAIKKKFKEKVILRPLPVVKSKVPQFIIYGILGVSLWTISITLSFNYQRLNSSTVQGSLFNVKHDSNSMELLGNNINFSSKYPWVSGSINNLKGIADIKYSIKGDKGKGIVRYHSVRNSKDGKWNNLEFSLTTEDGRTISLIN</sequence>
<accession>A0A397GJZ2</accession>
<dbReference type="OrthoDB" id="2100652at2759"/>
<dbReference type="PANTHER" id="PTHR28523:SF1">
    <property type="entry name" value="CYTOCHROME C OXIDASE ASSEMBLY FACTOR 1"/>
    <property type="match status" value="1"/>
</dbReference>
<dbReference type="InterPro" id="IPR014807">
    <property type="entry name" value="Coa1"/>
</dbReference>
<organism evidence="2 3">
    <name type="scientific">Diversispora epigaea</name>
    <dbReference type="NCBI Taxonomy" id="1348612"/>
    <lineage>
        <taxon>Eukaryota</taxon>
        <taxon>Fungi</taxon>
        <taxon>Fungi incertae sedis</taxon>
        <taxon>Mucoromycota</taxon>
        <taxon>Glomeromycotina</taxon>
        <taxon>Glomeromycetes</taxon>
        <taxon>Diversisporales</taxon>
        <taxon>Diversisporaceae</taxon>
        <taxon>Diversispora</taxon>
    </lineage>
</organism>
<keyword evidence="3" id="KW-1185">Reference proteome</keyword>
<feature type="transmembrane region" description="Helical" evidence="1">
    <location>
        <begin position="45"/>
        <end position="66"/>
    </location>
</feature>
<gene>
    <name evidence="2" type="ORF">Glove_481g93</name>
</gene>
<protein>
    <recommendedName>
        <fullName evidence="4">Cytochrome oxidase complex assembly protein 1</fullName>
    </recommendedName>
</protein>
<comment type="caution">
    <text evidence="2">The sequence shown here is derived from an EMBL/GenBank/DDBJ whole genome shotgun (WGS) entry which is preliminary data.</text>
</comment>
<proteinExistence type="predicted"/>
<reference evidence="2 3" key="1">
    <citation type="submission" date="2018-08" db="EMBL/GenBank/DDBJ databases">
        <title>Genome and evolution of the arbuscular mycorrhizal fungus Diversispora epigaea (formerly Glomus versiforme) and its bacterial endosymbionts.</title>
        <authorList>
            <person name="Sun X."/>
            <person name="Fei Z."/>
            <person name="Harrison M."/>
        </authorList>
    </citation>
    <scope>NUCLEOTIDE SEQUENCE [LARGE SCALE GENOMIC DNA]</scope>
    <source>
        <strain evidence="2 3">IT104</strain>
    </source>
</reference>
<dbReference type="Pfam" id="PF08695">
    <property type="entry name" value="Coa1"/>
    <property type="match status" value="1"/>
</dbReference>
<dbReference type="InterPro" id="IPR042432">
    <property type="entry name" value="Coa1_fungi"/>
</dbReference>
<evidence type="ECO:0008006" key="4">
    <source>
        <dbReference type="Google" id="ProtNLM"/>
    </source>
</evidence>
<dbReference type="PANTHER" id="PTHR28523">
    <property type="entry name" value="CYTOCHROME C OXIDASE ASSEMBLY FACTOR 1"/>
    <property type="match status" value="1"/>
</dbReference>